<keyword evidence="1" id="KW-0227">DNA damage</keyword>
<dbReference type="Proteomes" id="UP001314205">
    <property type="component" value="Unassembled WGS sequence"/>
</dbReference>
<evidence type="ECO:0000256" key="1">
    <source>
        <dbReference type="RuleBase" id="RU363044"/>
    </source>
</evidence>
<dbReference type="SUPFAM" id="SSF52540">
    <property type="entry name" value="P-loop containing nucleoside triphosphate hydrolases"/>
    <property type="match status" value="1"/>
</dbReference>
<dbReference type="GO" id="GO:0043139">
    <property type="term" value="F:5'-3' DNA helicase activity"/>
    <property type="evidence" value="ECO:0007669"/>
    <property type="project" value="UniProtKB-EC"/>
</dbReference>
<evidence type="ECO:0000313" key="4">
    <source>
        <dbReference type="Proteomes" id="UP001314205"/>
    </source>
</evidence>
<keyword evidence="4" id="KW-1185">Reference proteome</keyword>
<keyword evidence="1" id="KW-0067">ATP-binding</keyword>
<name>A0AAV1KW69_9NEOP</name>
<dbReference type="GO" id="GO:0005524">
    <property type="term" value="F:ATP binding"/>
    <property type="evidence" value="ECO:0007669"/>
    <property type="project" value="UniProtKB-KW"/>
</dbReference>
<dbReference type="EMBL" id="CAVLGL010000080">
    <property type="protein sequence ID" value="CAK1586444.1"/>
    <property type="molecule type" value="Genomic_DNA"/>
</dbReference>
<dbReference type="PANTHER" id="PTHR10492:SF57">
    <property type="entry name" value="ATP-DEPENDENT DNA HELICASE"/>
    <property type="match status" value="1"/>
</dbReference>
<accession>A0AAV1KW69</accession>
<dbReference type="GO" id="GO:0000723">
    <property type="term" value="P:telomere maintenance"/>
    <property type="evidence" value="ECO:0007669"/>
    <property type="project" value="InterPro"/>
</dbReference>
<dbReference type="Pfam" id="PF05970">
    <property type="entry name" value="PIF1"/>
    <property type="match status" value="1"/>
</dbReference>
<comment type="caution">
    <text evidence="3">The sequence shown here is derived from an EMBL/GenBank/DDBJ whole genome shotgun (WGS) entry which is preliminary data.</text>
</comment>
<dbReference type="GO" id="GO:0016787">
    <property type="term" value="F:hydrolase activity"/>
    <property type="evidence" value="ECO:0007669"/>
    <property type="project" value="UniProtKB-KW"/>
</dbReference>
<evidence type="ECO:0000313" key="3">
    <source>
        <dbReference type="EMBL" id="CAK1586444.1"/>
    </source>
</evidence>
<proteinExistence type="inferred from homology"/>
<dbReference type="Gene3D" id="3.40.50.300">
    <property type="entry name" value="P-loop containing nucleotide triphosphate hydrolases"/>
    <property type="match status" value="1"/>
</dbReference>
<dbReference type="InterPro" id="IPR010285">
    <property type="entry name" value="DNA_helicase_pif1-like_DEAD"/>
</dbReference>
<keyword evidence="1" id="KW-0378">Hydrolase</keyword>
<keyword evidence="1" id="KW-0347">Helicase</keyword>
<dbReference type="GO" id="GO:0006310">
    <property type="term" value="P:DNA recombination"/>
    <property type="evidence" value="ECO:0007669"/>
    <property type="project" value="UniProtKB-KW"/>
</dbReference>
<dbReference type="InterPro" id="IPR027417">
    <property type="entry name" value="P-loop_NTPase"/>
</dbReference>
<feature type="domain" description="DNA helicase Pif1-like DEAD-box helicase" evidence="2">
    <location>
        <begin position="13"/>
        <end position="172"/>
    </location>
</feature>
<dbReference type="GO" id="GO:0006281">
    <property type="term" value="P:DNA repair"/>
    <property type="evidence" value="ECO:0007669"/>
    <property type="project" value="UniProtKB-KW"/>
</dbReference>
<evidence type="ECO:0000259" key="2">
    <source>
        <dbReference type="Pfam" id="PF05970"/>
    </source>
</evidence>
<dbReference type="AlphaFoldDB" id="A0AAV1KW69"/>
<comment type="catalytic activity">
    <reaction evidence="1">
        <text>ATP + H2O = ADP + phosphate + H(+)</text>
        <dbReference type="Rhea" id="RHEA:13065"/>
        <dbReference type="ChEBI" id="CHEBI:15377"/>
        <dbReference type="ChEBI" id="CHEBI:15378"/>
        <dbReference type="ChEBI" id="CHEBI:30616"/>
        <dbReference type="ChEBI" id="CHEBI:43474"/>
        <dbReference type="ChEBI" id="CHEBI:456216"/>
        <dbReference type="EC" id="5.6.2.3"/>
    </reaction>
</comment>
<dbReference type="EC" id="5.6.2.3" evidence="1"/>
<sequence>MELLATLENGVPMMTAEQRSVYDRVCESFQNNLGTIWFLDAPVGTGKTFLDKLILAYVRNHRKIARAVASSGIAATLLPVGKTAHTMLKIPIDLDRTESPTCSISRNSDKAKVLRECNLIIWDECMMAHRKGVEAVDRTLRDIRQNDRLMGGITVLFCGDFRQTLPVYTMGNPS</sequence>
<reference evidence="3 4" key="1">
    <citation type="submission" date="2023-11" db="EMBL/GenBank/DDBJ databases">
        <authorList>
            <person name="Hedman E."/>
            <person name="Englund M."/>
            <person name="Stromberg M."/>
            <person name="Nyberg Akerstrom W."/>
            <person name="Nylinder S."/>
            <person name="Jareborg N."/>
            <person name="Kallberg Y."/>
            <person name="Kronander E."/>
        </authorList>
    </citation>
    <scope>NUCLEOTIDE SEQUENCE [LARGE SCALE GENOMIC DNA]</scope>
</reference>
<protein>
    <recommendedName>
        <fullName evidence="1">ATP-dependent DNA helicase</fullName>
        <ecNumber evidence="1">5.6.2.3</ecNumber>
    </recommendedName>
</protein>
<dbReference type="PANTHER" id="PTHR10492">
    <property type="match status" value="1"/>
</dbReference>
<keyword evidence="1" id="KW-0234">DNA repair</keyword>
<keyword evidence="1" id="KW-0233">DNA recombination</keyword>
<organism evidence="3 4">
    <name type="scientific">Parnassius mnemosyne</name>
    <name type="common">clouded apollo</name>
    <dbReference type="NCBI Taxonomy" id="213953"/>
    <lineage>
        <taxon>Eukaryota</taxon>
        <taxon>Metazoa</taxon>
        <taxon>Ecdysozoa</taxon>
        <taxon>Arthropoda</taxon>
        <taxon>Hexapoda</taxon>
        <taxon>Insecta</taxon>
        <taxon>Pterygota</taxon>
        <taxon>Neoptera</taxon>
        <taxon>Endopterygota</taxon>
        <taxon>Lepidoptera</taxon>
        <taxon>Glossata</taxon>
        <taxon>Ditrysia</taxon>
        <taxon>Papilionoidea</taxon>
        <taxon>Papilionidae</taxon>
        <taxon>Parnassiinae</taxon>
        <taxon>Parnassini</taxon>
        <taxon>Parnassius</taxon>
        <taxon>Driopa</taxon>
    </lineage>
</organism>
<comment type="cofactor">
    <cofactor evidence="1">
        <name>Mg(2+)</name>
        <dbReference type="ChEBI" id="CHEBI:18420"/>
    </cofactor>
</comment>
<gene>
    <name evidence="3" type="ORF">PARMNEM_LOCUS7398</name>
</gene>
<comment type="similarity">
    <text evidence="1">Belongs to the helicase family.</text>
</comment>
<keyword evidence="1" id="KW-0547">Nucleotide-binding</keyword>